<evidence type="ECO:0000256" key="7">
    <source>
        <dbReference type="ARBA" id="ARBA00048472"/>
    </source>
</evidence>
<gene>
    <name evidence="8" type="ORF">GCM10007350_28200</name>
</gene>
<comment type="caution">
    <text evidence="8">The sequence shown here is derived from an EMBL/GenBank/DDBJ whole genome shotgun (WGS) entry which is preliminary data.</text>
</comment>
<organism evidence="8 9">
    <name type="scientific">Jeongeupia chitinilytica</name>
    <dbReference type="NCBI Taxonomy" id="1041641"/>
    <lineage>
        <taxon>Bacteria</taxon>
        <taxon>Pseudomonadati</taxon>
        <taxon>Pseudomonadota</taxon>
        <taxon>Betaproteobacteria</taxon>
        <taxon>Neisseriales</taxon>
        <taxon>Chitinibacteraceae</taxon>
        <taxon>Jeongeupia</taxon>
    </lineage>
</organism>
<accession>A0ABQ3H211</accession>
<dbReference type="NCBIfam" id="TIGR03837">
    <property type="entry name" value="efp_Arg_rhamno"/>
    <property type="match status" value="1"/>
</dbReference>
<comment type="similarity">
    <text evidence="4">Belongs to the glycosyltransferase 104 family.</text>
</comment>
<dbReference type="Proteomes" id="UP000604737">
    <property type="component" value="Unassembled WGS sequence"/>
</dbReference>
<comment type="catalytic activity">
    <reaction evidence="7">
        <text>dTDP-beta-L-rhamnose + L-arginyl-[protein] = N(omega)-(alpha-L-rhamnosyl)-L-arginyl-[protein] + dTDP + H(+)</text>
        <dbReference type="Rhea" id="RHEA:66692"/>
        <dbReference type="Rhea" id="RHEA-COMP:10532"/>
        <dbReference type="Rhea" id="RHEA-COMP:17096"/>
        <dbReference type="ChEBI" id="CHEBI:15378"/>
        <dbReference type="ChEBI" id="CHEBI:29965"/>
        <dbReference type="ChEBI" id="CHEBI:57510"/>
        <dbReference type="ChEBI" id="CHEBI:58369"/>
        <dbReference type="ChEBI" id="CHEBI:167445"/>
    </reaction>
    <physiologicalReaction direction="left-to-right" evidence="7">
        <dbReference type="Rhea" id="RHEA:66693"/>
    </physiologicalReaction>
</comment>
<evidence type="ECO:0000256" key="3">
    <source>
        <dbReference type="ARBA" id="ARBA00024303"/>
    </source>
</evidence>
<evidence type="ECO:0000313" key="9">
    <source>
        <dbReference type="Proteomes" id="UP000604737"/>
    </source>
</evidence>
<dbReference type="PIRSF" id="PIRSF015557">
    <property type="entry name" value="UCP015557"/>
    <property type="match status" value="1"/>
</dbReference>
<sequence length="443" mass="48412">MQSARAAAAAGAAGDAVKSAATPIQAPAAERQEPIDDLHVYPNVFAHFRPPAMDRQTVPNLSSPGRSVTARRWDVFCKVVDNFGDIGVCWRLARQLHDEHGIHVVLWLDDPASLARLCPDASAHARTQWLDGVTVERWDDATVVDELGEVVVEAFACTVPASAIALMRTLAPPPVWLNLEYLSAEDWVGGCHRLASPQGHGLQKFFFFPGFTADTGGLIAERETLAARAGWGAHARAHLLGALKVKPRDGALLVSLFAYENDALAGLLDAWAGGDAPIHCLVPEGRILPQLLAWLGEPLAVGETVARGALTVSVLPFVRQSDYDRLLWSCDLNFVRGEDSFVRAQWARTPLVWHIYRQDEEAHLIKLDAWLALWLAGLPQPVRQATTDFIHAWNRGLDAGAAWPRFAAALPQLRMHAGPWAERLLANGNLADNLVNFTQAKLK</sequence>
<evidence type="ECO:0000256" key="2">
    <source>
        <dbReference type="ARBA" id="ARBA00022679"/>
    </source>
</evidence>
<keyword evidence="1" id="KW-0328">Glycosyltransferase</keyword>
<keyword evidence="9" id="KW-1185">Reference proteome</keyword>
<reference evidence="9" key="1">
    <citation type="journal article" date="2019" name="Int. J. Syst. Evol. Microbiol.">
        <title>The Global Catalogue of Microorganisms (GCM) 10K type strain sequencing project: providing services to taxonomists for standard genome sequencing and annotation.</title>
        <authorList>
            <consortium name="The Broad Institute Genomics Platform"/>
            <consortium name="The Broad Institute Genome Sequencing Center for Infectious Disease"/>
            <person name="Wu L."/>
            <person name="Ma J."/>
        </authorList>
    </citation>
    <scope>NUCLEOTIDE SEQUENCE [LARGE SCALE GENOMIC DNA]</scope>
    <source>
        <strain evidence="9">KCTC 23701</strain>
    </source>
</reference>
<proteinExistence type="inferred from homology"/>
<name>A0ABQ3H211_9NEIS</name>
<keyword evidence="2" id="KW-0808">Transferase</keyword>
<dbReference type="EMBL" id="BMYO01000007">
    <property type="protein sequence ID" value="GHD66225.1"/>
    <property type="molecule type" value="Genomic_DNA"/>
</dbReference>
<protein>
    <recommendedName>
        <fullName evidence="5">Protein-arginine rhamnosyltransferase</fullName>
    </recommendedName>
    <alternativeName>
        <fullName evidence="6">EF-P arginine rhamnosyltransferase</fullName>
    </alternativeName>
</protein>
<evidence type="ECO:0000313" key="8">
    <source>
        <dbReference type="EMBL" id="GHD66225.1"/>
    </source>
</evidence>
<evidence type="ECO:0000256" key="5">
    <source>
        <dbReference type="ARBA" id="ARBA00024416"/>
    </source>
</evidence>
<dbReference type="InterPro" id="IPR016633">
    <property type="entry name" value="EarP"/>
</dbReference>
<comment type="function">
    <text evidence="3">Protein-arginine rhamnosyltransferase that catalyzes the transfer of a single rhamnose to elongation factor P (EF-P) on 'Lys-32', a modification required for EF-P-dependent rescue of polyproline stalled ribosomes.</text>
</comment>
<evidence type="ECO:0000256" key="6">
    <source>
        <dbReference type="ARBA" id="ARBA00030025"/>
    </source>
</evidence>
<dbReference type="Pfam" id="PF10093">
    <property type="entry name" value="EarP"/>
    <property type="match status" value="1"/>
</dbReference>
<evidence type="ECO:0000256" key="4">
    <source>
        <dbReference type="ARBA" id="ARBA00024346"/>
    </source>
</evidence>
<evidence type="ECO:0000256" key="1">
    <source>
        <dbReference type="ARBA" id="ARBA00022676"/>
    </source>
</evidence>